<evidence type="ECO:0000313" key="4">
    <source>
        <dbReference type="Proteomes" id="UP000070497"/>
    </source>
</evidence>
<name>A0A139NU84_STROR</name>
<evidence type="ECO:0000313" key="3">
    <source>
        <dbReference type="EMBL" id="KXT79437.1"/>
    </source>
</evidence>
<dbReference type="Proteomes" id="UP000070541">
    <property type="component" value="Unassembled WGS sequence"/>
</dbReference>
<dbReference type="Proteomes" id="UP000070497">
    <property type="component" value="Unassembled WGS sequence"/>
</dbReference>
<dbReference type="PATRIC" id="fig|1303.76.peg.542"/>
<protein>
    <submittedName>
        <fullName evidence="3">Uncharacterized protein</fullName>
    </submittedName>
</protein>
<dbReference type="EMBL" id="LQRI01000223">
    <property type="protein sequence ID" value="KXT79437.1"/>
    <property type="molecule type" value="Genomic_DNA"/>
</dbReference>
<sequence>MPNKYPKNKNSKDKNSKKRTAKIFCLNNKNKPKIAKKTEIVTENLDTLLI</sequence>
<dbReference type="AlphaFoldDB" id="A0A139NU84"/>
<accession>A0A139NU84</accession>
<reference evidence="4 5" key="1">
    <citation type="submission" date="2016-01" db="EMBL/GenBank/DDBJ databases">
        <title>Highly variable Streptococcus oralis are common among viridans streptococci isolated from primates.</title>
        <authorList>
            <person name="Denapaite D."/>
            <person name="Rieger M."/>
            <person name="Koendgen S."/>
            <person name="Brueckner R."/>
            <person name="Ochigava I."/>
            <person name="Kappeler P."/>
            <person name="Maetz-Rensing K."/>
            <person name="Leendertz F."/>
            <person name="Hakenbeck R."/>
        </authorList>
    </citation>
    <scope>NUCLEOTIDE SEQUENCE [LARGE SCALE GENOMIC DNA]</scope>
    <source>
        <strain evidence="2 5">DD05</strain>
        <strain evidence="3 4">DD14</strain>
    </source>
</reference>
<feature type="region of interest" description="Disordered" evidence="1">
    <location>
        <begin position="1"/>
        <end position="20"/>
    </location>
</feature>
<organism evidence="3 4">
    <name type="scientific">Streptococcus oralis</name>
    <dbReference type="NCBI Taxonomy" id="1303"/>
    <lineage>
        <taxon>Bacteria</taxon>
        <taxon>Bacillati</taxon>
        <taxon>Bacillota</taxon>
        <taxon>Bacilli</taxon>
        <taxon>Lactobacillales</taxon>
        <taxon>Streptococcaceae</taxon>
        <taxon>Streptococcus</taxon>
    </lineage>
</organism>
<evidence type="ECO:0000256" key="1">
    <source>
        <dbReference type="SAM" id="MobiDB-lite"/>
    </source>
</evidence>
<gene>
    <name evidence="2" type="ORF">SORDD05_00520</name>
    <name evidence="3" type="ORF">SORDD14_01814</name>
</gene>
<dbReference type="EMBL" id="LQOG01000016">
    <property type="protein sequence ID" value="KXT61061.1"/>
    <property type="molecule type" value="Genomic_DNA"/>
</dbReference>
<evidence type="ECO:0000313" key="2">
    <source>
        <dbReference type="EMBL" id="KXT61061.1"/>
    </source>
</evidence>
<proteinExistence type="predicted"/>
<evidence type="ECO:0000313" key="5">
    <source>
        <dbReference type="Proteomes" id="UP000070541"/>
    </source>
</evidence>
<comment type="caution">
    <text evidence="3">The sequence shown here is derived from an EMBL/GenBank/DDBJ whole genome shotgun (WGS) entry which is preliminary data.</text>
</comment>